<organism evidence="1 2">
    <name type="scientific">Neobacillus paridis</name>
    <dbReference type="NCBI Taxonomy" id="2803862"/>
    <lineage>
        <taxon>Bacteria</taxon>
        <taxon>Bacillati</taxon>
        <taxon>Bacillota</taxon>
        <taxon>Bacilli</taxon>
        <taxon>Bacillales</taxon>
        <taxon>Bacillaceae</taxon>
        <taxon>Neobacillus</taxon>
    </lineage>
</organism>
<accession>A0ABS1TJR0</accession>
<evidence type="ECO:0000313" key="2">
    <source>
        <dbReference type="Proteomes" id="UP000623967"/>
    </source>
</evidence>
<proteinExistence type="predicted"/>
<sequence>MAIIDKKDEIKEVELDVLEKEENAVIVKVDGWRMRVYFDKDFKGIINNKVTAKYTGDIKNVHTVVFKKLK</sequence>
<protein>
    <recommendedName>
        <fullName evidence="3">Phage protein</fullName>
    </recommendedName>
</protein>
<gene>
    <name evidence="1" type="ORF">JK635_01860</name>
</gene>
<name>A0ABS1TJR0_9BACI</name>
<dbReference type="Proteomes" id="UP000623967">
    <property type="component" value="Unassembled WGS sequence"/>
</dbReference>
<evidence type="ECO:0008006" key="3">
    <source>
        <dbReference type="Google" id="ProtNLM"/>
    </source>
</evidence>
<dbReference type="EMBL" id="JAESWB010000025">
    <property type="protein sequence ID" value="MBL4950984.1"/>
    <property type="molecule type" value="Genomic_DNA"/>
</dbReference>
<dbReference type="RefSeq" id="WP_202651886.1">
    <property type="nucleotide sequence ID" value="NZ_JAESWB010000025.1"/>
</dbReference>
<reference evidence="1 2" key="1">
    <citation type="submission" date="2021-01" db="EMBL/GenBank/DDBJ databases">
        <title>Genome public.</title>
        <authorList>
            <person name="Liu C."/>
            <person name="Sun Q."/>
        </authorList>
    </citation>
    <scope>NUCLEOTIDE SEQUENCE [LARGE SCALE GENOMIC DNA]</scope>
    <source>
        <strain evidence="1 2">YIM B02564</strain>
    </source>
</reference>
<evidence type="ECO:0000313" key="1">
    <source>
        <dbReference type="EMBL" id="MBL4950984.1"/>
    </source>
</evidence>
<keyword evidence="2" id="KW-1185">Reference proteome</keyword>
<comment type="caution">
    <text evidence="1">The sequence shown here is derived from an EMBL/GenBank/DDBJ whole genome shotgun (WGS) entry which is preliminary data.</text>
</comment>